<dbReference type="EMBL" id="CAJNRF010017658">
    <property type="protein sequence ID" value="CAF2235051.1"/>
    <property type="molecule type" value="Genomic_DNA"/>
</dbReference>
<gene>
    <name evidence="13" type="ORF">OVN521_LOCUS12534</name>
    <name evidence="14" type="ORF">UXM345_LOCUS17803</name>
    <name evidence="12" type="ORF">WKI299_LOCUS36219</name>
    <name evidence="11" type="ORF">XDN619_LOCUS33488</name>
</gene>
<dbReference type="Proteomes" id="UP000663842">
    <property type="component" value="Unassembled WGS sequence"/>
</dbReference>
<sequence length="734" mass="83514">MYGLLLQSAIEIIRAKYGQEIWEQIKNALHIETNSFSVFQQYGETLFMRVTKNLSEIRNEPVCDLMNIFGTEFVSYISNYGYDRVLRILGHNMRDFLNGLDNLHEYMRYTYPRMRPPSFYVEKESAHGLTLHYRSRRRGYVHYVIGQITEVGRRFYDTNVEIEIISEQDEIEISHVVLELKFENTAYVQHAIANKQSNDLNLAIDCYVFYELFPFHIILSDTLAIISAGDSLTQLFPHIIGELVRDIFTLVRPIVSLNLIEIVSHSNNVFEFASIEPLHRFLHENEAETHEKKNEDTSEMLLSVSTHREVHEEYLRLRGQMLYVEEWKSIIYLATPVLENLDAMFNTGLFINDLSMHDSSRDLVLAGTQQSAELKLALDQEKQKSKALEDSMKKLDVEMKRTDLLLYQMIPKKIADRLRGGEKAATLCETFESCTILFSDVVGFTTICSSLTPMEVVSVLNEMYTKFDKCLEIHNCFKVETIGDAYMLVSGVPERARNHAAEIIDMAFDMLDSIVTVTNPTNNEKLKIRIGCHSGPVVAGIAGIKMPRYCLFGDTVTTANKLEQTSKALHIHVTETTYQLLERKTYDVQERPKMAINGGLTVTTFFILNKKDRNGKVIQRPFQSILKEMKRQETEEAKLKQTNSLKGGLSRPSNSTKAQDNNVVPTTVPASEPPPPPAIAIKSDDTTAKVTKNATLESKNLDCQSLQTNETISELNNSAKIPSRPVRSKACAVL</sequence>
<evidence type="ECO:0000256" key="9">
    <source>
        <dbReference type="SAM" id="MobiDB-lite"/>
    </source>
</evidence>
<comment type="caution">
    <text evidence="12">The sequence shown here is derived from an EMBL/GenBank/DDBJ whole genome shotgun (WGS) entry which is preliminary data.</text>
</comment>
<evidence type="ECO:0000313" key="15">
    <source>
        <dbReference type="Proteomes" id="UP000663856"/>
    </source>
</evidence>
<evidence type="ECO:0000256" key="8">
    <source>
        <dbReference type="SAM" id="Coils"/>
    </source>
</evidence>
<dbReference type="InterPro" id="IPR029787">
    <property type="entry name" value="Nucleotide_cyclase"/>
</dbReference>
<evidence type="ECO:0000313" key="16">
    <source>
        <dbReference type="Proteomes" id="UP000663866"/>
    </source>
</evidence>
<dbReference type="EMBL" id="CAJNRG010017011">
    <property type="protein sequence ID" value="CAF2214894.1"/>
    <property type="molecule type" value="Genomic_DNA"/>
</dbReference>
<dbReference type="EMBL" id="CAJOBG010001758">
    <property type="protein sequence ID" value="CAF3956305.1"/>
    <property type="molecule type" value="Genomic_DNA"/>
</dbReference>
<dbReference type="InterPro" id="IPR011645">
    <property type="entry name" value="HNOB_dom_associated"/>
</dbReference>
<dbReference type="Proteomes" id="UP000663856">
    <property type="component" value="Unassembled WGS sequence"/>
</dbReference>
<feature type="region of interest" description="Disordered" evidence="9">
    <location>
        <begin position="634"/>
        <end position="680"/>
    </location>
</feature>
<dbReference type="Proteomes" id="UP000663887">
    <property type="component" value="Unassembled WGS sequence"/>
</dbReference>
<dbReference type="AlphaFoldDB" id="A0A817A7W7"/>
<evidence type="ECO:0000313" key="11">
    <source>
        <dbReference type="EMBL" id="CAF2214894.1"/>
    </source>
</evidence>
<dbReference type="InterPro" id="IPR001054">
    <property type="entry name" value="A/G_cyclase"/>
</dbReference>
<comment type="subcellular location">
    <subcellularLocation>
        <location evidence="1">Cytoplasm</location>
    </subcellularLocation>
</comment>
<dbReference type="EMBL" id="CAJOBF010002346">
    <property type="protein sequence ID" value="CAF4028006.1"/>
    <property type="molecule type" value="Genomic_DNA"/>
</dbReference>
<dbReference type="GO" id="GO:0019826">
    <property type="term" value="F:oxygen sensor activity"/>
    <property type="evidence" value="ECO:0007669"/>
    <property type="project" value="TreeGrafter"/>
</dbReference>
<dbReference type="SMART" id="SM00044">
    <property type="entry name" value="CYCc"/>
    <property type="match status" value="1"/>
</dbReference>
<dbReference type="CDD" id="cd07302">
    <property type="entry name" value="CHD"/>
    <property type="match status" value="1"/>
</dbReference>
<proteinExistence type="predicted"/>
<dbReference type="Gene3D" id="3.30.70.1230">
    <property type="entry name" value="Nucleotide cyclase"/>
    <property type="match status" value="1"/>
</dbReference>
<organism evidence="12 15">
    <name type="scientific">Rotaria magnacalcarata</name>
    <dbReference type="NCBI Taxonomy" id="392030"/>
    <lineage>
        <taxon>Eukaryota</taxon>
        <taxon>Metazoa</taxon>
        <taxon>Spiralia</taxon>
        <taxon>Gnathifera</taxon>
        <taxon>Rotifera</taxon>
        <taxon>Eurotatoria</taxon>
        <taxon>Bdelloidea</taxon>
        <taxon>Philodinida</taxon>
        <taxon>Philodinidae</taxon>
        <taxon>Rotaria</taxon>
    </lineage>
</organism>
<dbReference type="InterPro" id="IPR038158">
    <property type="entry name" value="H-NOX_domain_sf"/>
</dbReference>
<evidence type="ECO:0000256" key="7">
    <source>
        <dbReference type="ARBA" id="ARBA00023293"/>
    </source>
</evidence>
<dbReference type="GO" id="GO:0005525">
    <property type="term" value="F:GTP binding"/>
    <property type="evidence" value="ECO:0007669"/>
    <property type="project" value="UniProtKB-KW"/>
</dbReference>
<keyword evidence="16" id="KW-1185">Reference proteome</keyword>
<feature type="domain" description="Guanylate cyclase" evidence="10">
    <location>
        <begin position="435"/>
        <end position="563"/>
    </location>
</feature>
<evidence type="ECO:0000256" key="3">
    <source>
        <dbReference type="ARBA" id="ARBA00022490"/>
    </source>
</evidence>
<evidence type="ECO:0000256" key="5">
    <source>
        <dbReference type="ARBA" id="ARBA00023134"/>
    </source>
</evidence>
<dbReference type="GO" id="GO:0008074">
    <property type="term" value="C:guanylate cyclase complex, soluble"/>
    <property type="evidence" value="ECO:0007669"/>
    <property type="project" value="TreeGrafter"/>
</dbReference>
<evidence type="ECO:0000256" key="1">
    <source>
        <dbReference type="ARBA" id="ARBA00004496"/>
    </source>
</evidence>
<feature type="coiled-coil region" evidence="8">
    <location>
        <begin position="371"/>
        <end position="398"/>
    </location>
</feature>
<keyword evidence="7" id="KW-0141">cGMP biosynthesis</keyword>
<evidence type="ECO:0000256" key="6">
    <source>
        <dbReference type="ARBA" id="ARBA00023239"/>
    </source>
</evidence>
<dbReference type="Pfam" id="PF00211">
    <property type="entry name" value="Guanylate_cyc"/>
    <property type="match status" value="1"/>
</dbReference>
<keyword evidence="6" id="KW-0456">Lyase</keyword>
<dbReference type="SUPFAM" id="SSF55073">
    <property type="entry name" value="Nucleotide cyclase"/>
    <property type="match status" value="1"/>
</dbReference>
<dbReference type="GO" id="GO:0020037">
    <property type="term" value="F:heme binding"/>
    <property type="evidence" value="ECO:0007669"/>
    <property type="project" value="InterPro"/>
</dbReference>
<dbReference type="EC" id="4.6.1.2" evidence="2"/>
<keyword evidence="8" id="KW-0175">Coiled coil</keyword>
<dbReference type="Gene3D" id="3.30.450.260">
    <property type="entry name" value="Haem NO binding associated domain"/>
    <property type="match status" value="1"/>
</dbReference>
<dbReference type="InterPro" id="IPR011644">
    <property type="entry name" value="Heme_NO-bd"/>
</dbReference>
<dbReference type="Proteomes" id="UP000663866">
    <property type="component" value="Unassembled WGS sequence"/>
</dbReference>
<dbReference type="Pfam" id="PF07700">
    <property type="entry name" value="HNOB"/>
    <property type="match status" value="1"/>
</dbReference>
<keyword evidence="3" id="KW-0963">Cytoplasm</keyword>
<dbReference type="GO" id="GO:0070026">
    <property type="term" value="F:nitric oxide binding"/>
    <property type="evidence" value="ECO:0007669"/>
    <property type="project" value="TreeGrafter"/>
</dbReference>
<dbReference type="PANTHER" id="PTHR45655">
    <property type="entry name" value="GUANYLATE CYCLASE SOLUBLE SUBUNIT BETA-2"/>
    <property type="match status" value="1"/>
</dbReference>
<dbReference type="Pfam" id="PF07701">
    <property type="entry name" value="HNOBA"/>
    <property type="match status" value="1"/>
</dbReference>
<dbReference type="GO" id="GO:0070482">
    <property type="term" value="P:response to oxygen levels"/>
    <property type="evidence" value="ECO:0007669"/>
    <property type="project" value="TreeGrafter"/>
</dbReference>
<evidence type="ECO:0000313" key="14">
    <source>
        <dbReference type="EMBL" id="CAF4028006.1"/>
    </source>
</evidence>
<dbReference type="PANTHER" id="PTHR45655:SF10">
    <property type="entry name" value="SOLUBLE GUANYLATE CYCLASE 88E"/>
    <property type="match status" value="1"/>
</dbReference>
<reference evidence="12" key="1">
    <citation type="submission" date="2021-02" db="EMBL/GenBank/DDBJ databases">
        <authorList>
            <person name="Nowell W R."/>
        </authorList>
    </citation>
    <scope>NUCLEOTIDE SEQUENCE</scope>
</reference>
<dbReference type="PROSITE" id="PS50125">
    <property type="entry name" value="GUANYLATE_CYCLASE_2"/>
    <property type="match status" value="1"/>
</dbReference>
<evidence type="ECO:0000313" key="12">
    <source>
        <dbReference type="EMBL" id="CAF2235051.1"/>
    </source>
</evidence>
<evidence type="ECO:0000259" key="10">
    <source>
        <dbReference type="PROSITE" id="PS50125"/>
    </source>
</evidence>
<dbReference type="Gene3D" id="6.10.250.780">
    <property type="match status" value="1"/>
</dbReference>
<dbReference type="InterPro" id="IPR024096">
    <property type="entry name" value="NO_sig/Golgi_transp_ligand-bd"/>
</dbReference>
<dbReference type="GO" id="GO:0004383">
    <property type="term" value="F:guanylate cyclase activity"/>
    <property type="evidence" value="ECO:0007669"/>
    <property type="project" value="UniProtKB-EC"/>
</dbReference>
<evidence type="ECO:0000256" key="2">
    <source>
        <dbReference type="ARBA" id="ARBA00012202"/>
    </source>
</evidence>
<name>A0A817A7W7_9BILA</name>
<dbReference type="GO" id="GO:0038060">
    <property type="term" value="P:nitric oxide-cGMP-mediated signaling"/>
    <property type="evidence" value="ECO:0007669"/>
    <property type="project" value="TreeGrafter"/>
</dbReference>
<dbReference type="SUPFAM" id="SSF111126">
    <property type="entry name" value="Ligand-binding domain in the NO signalling and Golgi transport"/>
    <property type="match status" value="1"/>
</dbReference>
<dbReference type="InterPro" id="IPR042463">
    <property type="entry name" value="HNOB_dom_associated_sf"/>
</dbReference>
<accession>A0A817A7W7</accession>
<keyword evidence="4" id="KW-0547">Nucleotide-binding</keyword>
<keyword evidence="5" id="KW-0342">GTP-binding</keyword>
<protein>
    <recommendedName>
        <fullName evidence="2">guanylate cyclase</fullName>
        <ecNumber evidence="2">4.6.1.2</ecNumber>
    </recommendedName>
</protein>
<feature type="compositionally biased region" description="Polar residues" evidence="9">
    <location>
        <begin position="640"/>
        <end position="662"/>
    </location>
</feature>
<evidence type="ECO:0000256" key="4">
    <source>
        <dbReference type="ARBA" id="ARBA00022741"/>
    </source>
</evidence>
<dbReference type="Gene3D" id="3.90.1520.10">
    <property type="entry name" value="H-NOX domain"/>
    <property type="match status" value="1"/>
</dbReference>
<evidence type="ECO:0000313" key="13">
    <source>
        <dbReference type="EMBL" id="CAF3956305.1"/>
    </source>
</evidence>
<dbReference type="FunFam" id="3.30.70.1230:FF:000030">
    <property type="entry name" value="Si:ch211-215j19.12"/>
    <property type="match status" value="1"/>
</dbReference>